<dbReference type="InParanoid" id="K0KPN2"/>
<dbReference type="AlphaFoldDB" id="K0KPN2"/>
<name>K0KPN2_WICCF</name>
<comment type="caution">
    <text evidence="1">The sequence shown here is derived from an EMBL/GenBank/DDBJ whole genome shotgun (WGS) entry which is preliminary data.</text>
</comment>
<sequence>MNGMKRIRARFHIHDSVLLRFPSQTSIINQVVLKSKAKEMIPPVQEKHLQESFQSLVDEQLGDTKCDSDIKGLFYRVYKQFLRDRDVKQYFGDSAIVHQIRIHLKGNLKTRKDGLDFVRKLKKEGIEYGILKSNFLRTLGLMDNHYSRLLTDISKRSNIPIADVKTSQILPSSDSFANEGIIMDYLDQFNHRSKINDYLVINSPQAAEALTSMGFKLGLKLILVTDPFFEKPTSTLTTMIEQYKEAKKTQNEVLCENIRDEMGSLNQITVKTLNEVHDFIDIINDTKVKEPINGNSFWGTLEQMELSILGNLESRHGPLTEKTH</sequence>
<accession>K0KPN2</accession>
<dbReference type="EMBL" id="CAIF01000076">
    <property type="protein sequence ID" value="CCH43339.1"/>
    <property type="molecule type" value="Genomic_DNA"/>
</dbReference>
<evidence type="ECO:0000313" key="2">
    <source>
        <dbReference type="Proteomes" id="UP000009328"/>
    </source>
</evidence>
<dbReference type="HOGENOM" id="CLU_858439_0_0_1"/>
<organism evidence="1 2">
    <name type="scientific">Wickerhamomyces ciferrii (strain ATCC 14091 / BCRC 22168 / CBS 111 / JCM 3599 / NBRC 0793 / NRRL Y-1031 F-60-10)</name>
    <name type="common">Yeast</name>
    <name type="synonym">Pichia ciferrii</name>
    <dbReference type="NCBI Taxonomy" id="1206466"/>
    <lineage>
        <taxon>Eukaryota</taxon>
        <taxon>Fungi</taxon>
        <taxon>Dikarya</taxon>
        <taxon>Ascomycota</taxon>
        <taxon>Saccharomycotina</taxon>
        <taxon>Saccharomycetes</taxon>
        <taxon>Phaffomycetales</taxon>
        <taxon>Wickerhamomycetaceae</taxon>
        <taxon>Wickerhamomyces</taxon>
    </lineage>
</organism>
<proteinExistence type="predicted"/>
<protein>
    <submittedName>
        <fullName evidence="1">Uncharacterized protein</fullName>
    </submittedName>
</protein>
<gene>
    <name evidence="1" type="ORF">BN7_2887</name>
</gene>
<reference evidence="1 2" key="1">
    <citation type="journal article" date="2012" name="Eukaryot. Cell">
        <title>Draft genome sequence of Wickerhamomyces ciferrii NRRL Y-1031 F-60-10.</title>
        <authorList>
            <person name="Schneider J."/>
            <person name="Andrea H."/>
            <person name="Blom J."/>
            <person name="Jaenicke S."/>
            <person name="Ruckert C."/>
            <person name="Schorsch C."/>
            <person name="Szczepanowski R."/>
            <person name="Farwick M."/>
            <person name="Goesmann A."/>
            <person name="Puhler A."/>
            <person name="Schaffer S."/>
            <person name="Tauch A."/>
            <person name="Kohler T."/>
            <person name="Brinkrolf K."/>
        </authorList>
    </citation>
    <scope>NUCLEOTIDE SEQUENCE [LARGE SCALE GENOMIC DNA]</scope>
    <source>
        <strain evidence="2">ATCC 14091 / BCRC 22168 / CBS 111 / JCM 3599 / NBRC 0793 / NRRL Y-1031 F-60-10</strain>
    </source>
</reference>
<dbReference type="Proteomes" id="UP000009328">
    <property type="component" value="Unassembled WGS sequence"/>
</dbReference>
<evidence type="ECO:0000313" key="1">
    <source>
        <dbReference type="EMBL" id="CCH43339.1"/>
    </source>
</evidence>
<keyword evidence="2" id="KW-1185">Reference proteome</keyword>